<feature type="repeat" description="WD" evidence="3">
    <location>
        <begin position="1394"/>
        <end position="1435"/>
    </location>
</feature>
<evidence type="ECO:0000256" key="3">
    <source>
        <dbReference type="PROSITE-ProRule" id="PRU00221"/>
    </source>
</evidence>
<dbReference type="CDD" id="cd00200">
    <property type="entry name" value="WD40"/>
    <property type="match status" value="2"/>
</dbReference>
<dbReference type="InterPro" id="IPR001680">
    <property type="entry name" value="WD40_rpt"/>
</dbReference>
<feature type="domain" description="NACHT" evidence="4">
    <location>
        <begin position="328"/>
        <end position="479"/>
    </location>
</feature>
<dbReference type="InterPro" id="IPR056884">
    <property type="entry name" value="NPHP3-like_N"/>
</dbReference>
<dbReference type="Gene3D" id="3.40.50.300">
    <property type="entry name" value="P-loop containing nucleotide triphosphate hydrolases"/>
    <property type="match status" value="1"/>
</dbReference>
<accession>A0A8G0PJV3</accession>
<dbReference type="Pfam" id="PF12894">
    <property type="entry name" value="ANAPC4_WD40"/>
    <property type="match status" value="1"/>
</dbReference>
<gene>
    <name evidence="5" type="ORF">H0G86_010977</name>
</gene>
<dbReference type="PROSITE" id="PS00678">
    <property type="entry name" value="WD_REPEATS_1"/>
    <property type="match status" value="5"/>
</dbReference>
<dbReference type="PANTHER" id="PTHR19879:SF9">
    <property type="entry name" value="TRANSCRIPTION INITIATION FACTOR TFIID SUBUNIT 5"/>
    <property type="match status" value="1"/>
</dbReference>
<dbReference type="PROSITE" id="PS50837">
    <property type="entry name" value="NACHT"/>
    <property type="match status" value="1"/>
</dbReference>
<dbReference type="Gene3D" id="2.130.10.10">
    <property type="entry name" value="YVTN repeat-like/Quinoprotein amine dehydrogenase"/>
    <property type="match status" value="4"/>
</dbReference>
<evidence type="ECO:0000256" key="2">
    <source>
        <dbReference type="ARBA" id="ARBA00022737"/>
    </source>
</evidence>
<feature type="repeat" description="WD" evidence="3">
    <location>
        <begin position="980"/>
        <end position="1014"/>
    </location>
</feature>
<dbReference type="PRINTS" id="PR00320">
    <property type="entry name" value="GPROTEINBRPT"/>
</dbReference>
<dbReference type="Pfam" id="PF00400">
    <property type="entry name" value="WD40"/>
    <property type="match status" value="11"/>
</dbReference>
<feature type="repeat" description="WD" evidence="3">
    <location>
        <begin position="918"/>
        <end position="959"/>
    </location>
</feature>
<feature type="repeat" description="WD" evidence="3">
    <location>
        <begin position="1101"/>
        <end position="1142"/>
    </location>
</feature>
<dbReference type="InterPro" id="IPR024977">
    <property type="entry name" value="Apc4-like_WD40_dom"/>
</dbReference>
<dbReference type="InterPro" id="IPR031359">
    <property type="entry name" value="NACHT_N"/>
</dbReference>
<dbReference type="InterPro" id="IPR019775">
    <property type="entry name" value="WD40_repeat_CS"/>
</dbReference>
<dbReference type="Pfam" id="PF24883">
    <property type="entry name" value="NPHP3_N"/>
    <property type="match status" value="1"/>
</dbReference>
<keyword evidence="1 3" id="KW-0853">WD repeat</keyword>
<feature type="repeat" description="WD" evidence="3">
    <location>
        <begin position="1308"/>
        <end position="1341"/>
    </location>
</feature>
<evidence type="ECO:0000313" key="6">
    <source>
        <dbReference type="Proteomes" id="UP000826661"/>
    </source>
</evidence>
<sequence>MFGSYQLMCATCAGNDVSQNPSIADEDLNNTTRVISTDSNERQKQLEDITKRGLQRVDEKQTKYMLFGRQFILKDQITEAAKFVQNIKTLIDEAVKASPEASLAWAGVCILLPVLTSSSAAEEASRDGFIYVTSRIRYYMEFERFLWPDSLQASNMKTNFETQIIDLYQHILEFQIKNVLRFYRNWLANMGRDISGSDDWTGMLTVIKDLELTMIRDWSNLNTVASRKALEAIDEATQQSCTDIQSLLSIARQHIQVSTEHLDISSKHLKIHERTNQLLEDHPIELPTVSQARYDSADVQDSPKCESGTRVHIQETIIQWANKDSAETLFWLSGPAGTGKSTIARTIADVLNGEDRLVAGYFFKRGQQGRNGTARLFSTIAMQMMEKIPSMREHLRRSISGLDKDAIEGMALEFQFKKLILSPLAELPPDKMPRLASVIILDALDECENEDHLSRIITLLLQLQTLPIRLRVLLTSRSSPEIRDAFTDLQKDRDFCNIALLDGRFSSETKSDIQTFLENNFADIRKKGRVQQNPWPTQEELARLVELATTPEPLFIYAATLCRFVHGERRLKNPKEQLRIWLKQCDDRQSQLHQIYEPILNQVFSGLEPAEFDSRLEFLGSLVLLVDPMPAASLAALLQMDIDDVVWWLPELHAVLNIPAEDHIPVRLLHKSFSDFILSTEQPGNSIYSINTASTHTMLATKCLGHLNARLKRDICDLGKLGKRRKDIDQHIVDKYITADLKYACLYWIYHLQRGEQRMNSEIPTFMYKHLLHWVEVLSILGRLSDAAMVIRGLLEIFQRLPDVPTELVLFTADASRFISSFGSIIDRAPLQIYAASLMFSPTSSKVRQNFWHECLVDIESIQGVKSDWDVQWQTLEGHSKDITAFAFSPDSQTLASASEDGMIWLWDVTTGTHRQTLIGHSASVTGIFFSPDGGLITSASNDHTIRLWDAITGSPQQSLVGKRSLFTKTRIGGTGYRRVDALVFPPNGHLAASILTNNTIRIWDTKNGAHRQTIKDYDGQVTAVKFSPNNRLIALFSNDGLIQLWDIKGIWLQVIRHYKISMYSNNAVAFSPNSQLITSSSKDGTFYLWEAVTGSCYKVLKGHNAWVTAAAFSPNGELVASGSTDDTIRLWDVTKGTNQQTLKFYNGFGDGSIVFSPNNQLVAAASYSVIRVWDTATGVCHHTLMEHSHYVTGLIFSPNSLLMASMSYDKTVRLWDITTRQQISEGHNGQITAVSISPNAQIIASSSADGTIQLWDATTGTFRHALDGHNTMVHGVVFSYDSRQLASLSADQIQIWDAVTGAHQHALQSHGESMRAMAFSPHNQLASLSYDKDGTIQLWDTVMGTHQLALEGHNDRYITEAVFSPDGRLLVSASHDETVRVWDTLTGTHQQLLRSKNTVVLSIAFSPKNQLVALGFRNSTVQLWDLATGTHQRTLEGYTNFFAAIVAIAFSPDGKVIASALDDGTVCLCDTTTGKIRQTLKTGEVRSLRYDPASKMRLYTDVGTLVMNQTSMEEIADIQGLTPNLVFNGLSFSPDKEWIRIGFEDHIWLPSDYRQSAFGISTSIIRGWMVLIGCQSRGILRLRIRQPEQAPTC</sequence>
<proteinExistence type="predicted"/>
<dbReference type="Pfam" id="PF17100">
    <property type="entry name" value="NACHT_N"/>
    <property type="match status" value="1"/>
</dbReference>
<dbReference type="InterPro" id="IPR020472">
    <property type="entry name" value="WD40_PAC1"/>
</dbReference>
<reference evidence="5 6" key="1">
    <citation type="journal article" date="2021" name="BMC Genomics">
        <title>Telomere-to-telomere genome assembly of asparaginase-producing Trichoderma simmonsii.</title>
        <authorList>
            <person name="Chung D."/>
            <person name="Kwon Y.M."/>
            <person name="Yang Y."/>
        </authorList>
    </citation>
    <scope>NUCLEOTIDE SEQUENCE [LARGE SCALE GENOMIC DNA]</scope>
    <source>
        <strain evidence="5 6">GH-Sj1</strain>
    </source>
</reference>
<dbReference type="PROSITE" id="PS50294">
    <property type="entry name" value="WD_REPEATS_REGION"/>
    <property type="match status" value="8"/>
</dbReference>
<feature type="repeat" description="WD" evidence="3">
    <location>
        <begin position="1225"/>
        <end position="1266"/>
    </location>
</feature>
<dbReference type="Proteomes" id="UP000826661">
    <property type="component" value="Chromosome VI"/>
</dbReference>
<protein>
    <submittedName>
        <fullName evidence="5">WD_REPEATS_REGION domain-containing protein</fullName>
    </submittedName>
</protein>
<feature type="repeat" description="WD" evidence="3">
    <location>
        <begin position="1185"/>
        <end position="1226"/>
    </location>
</feature>
<keyword evidence="2" id="KW-0677">Repeat</keyword>
<evidence type="ECO:0000259" key="4">
    <source>
        <dbReference type="PROSITE" id="PS50837"/>
    </source>
</evidence>
<dbReference type="EMBL" id="CP075869">
    <property type="protein sequence ID" value="QYT04042.1"/>
    <property type="molecule type" value="Genomic_DNA"/>
</dbReference>
<dbReference type="PROSITE" id="PS50082">
    <property type="entry name" value="WD_REPEATS_2"/>
    <property type="match status" value="11"/>
</dbReference>
<dbReference type="InterPro" id="IPR036322">
    <property type="entry name" value="WD40_repeat_dom_sf"/>
</dbReference>
<evidence type="ECO:0000256" key="1">
    <source>
        <dbReference type="ARBA" id="ARBA00022574"/>
    </source>
</evidence>
<feature type="repeat" description="WD" evidence="3">
    <location>
        <begin position="1359"/>
        <end position="1393"/>
    </location>
</feature>
<dbReference type="InterPro" id="IPR007111">
    <property type="entry name" value="NACHT_NTPase"/>
</dbReference>
<feature type="repeat" description="WD" evidence="3">
    <location>
        <begin position="1068"/>
        <end position="1100"/>
    </location>
</feature>
<feature type="repeat" description="WD" evidence="3">
    <location>
        <begin position="876"/>
        <end position="917"/>
    </location>
</feature>
<dbReference type="InterPro" id="IPR015943">
    <property type="entry name" value="WD40/YVTN_repeat-like_dom_sf"/>
</dbReference>
<dbReference type="PANTHER" id="PTHR19879">
    <property type="entry name" value="TRANSCRIPTION INITIATION FACTOR TFIID"/>
    <property type="match status" value="1"/>
</dbReference>
<dbReference type="SUPFAM" id="SSF52540">
    <property type="entry name" value="P-loop containing nucleoside triphosphate hydrolases"/>
    <property type="match status" value="1"/>
</dbReference>
<dbReference type="SMART" id="SM00320">
    <property type="entry name" value="WD40"/>
    <property type="match status" value="14"/>
</dbReference>
<name>A0A8G0PJV3_9HYPO</name>
<organism evidence="5 6">
    <name type="scientific">Trichoderma simmonsii</name>
    <dbReference type="NCBI Taxonomy" id="1491479"/>
    <lineage>
        <taxon>Eukaryota</taxon>
        <taxon>Fungi</taxon>
        <taxon>Dikarya</taxon>
        <taxon>Ascomycota</taxon>
        <taxon>Pezizomycotina</taxon>
        <taxon>Sordariomycetes</taxon>
        <taxon>Hypocreomycetidae</taxon>
        <taxon>Hypocreales</taxon>
        <taxon>Hypocreaceae</taxon>
        <taxon>Trichoderma</taxon>
    </lineage>
</organism>
<keyword evidence="6" id="KW-1185">Reference proteome</keyword>
<dbReference type="SUPFAM" id="SSF50978">
    <property type="entry name" value="WD40 repeat-like"/>
    <property type="match status" value="3"/>
</dbReference>
<dbReference type="InterPro" id="IPR027417">
    <property type="entry name" value="P-loop_NTPase"/>
</dbReference>
<evidence type="ECO:0000313" key="5">
    <source>
        <dbReference type="EMBL" id="QYT04042.1"/>
    </source>
</evidence>
<feature type="repeat" description="WD" evidence="3">
    <location>
        <begin position="1015"/>
        <end position="1049"/>
    </location>
</feature>